<sequence>MSAMPTRQRRSQLSRPDNDDVSYPDSTTTKRIIYTISSKGDKPDIRLNMPMHALCKEELLSVTSLKNFDPRVKLGSV</sequence>
<protein>
    <submittedName>
        <fullName evidence="2">Uncharacterized protein</fullName>
    </submittedName>
</protein>
<dbReference type="AlphaFoldDB" id="A0A8S9QZX3"/>
<evidence type="ECO:0000313" key="2">
    <source>
        <dbReference type="EMBL" id="KAF3556868.1"/>
    </source>
</evidence>
<accession>A0A8S9QZX3</accession>
<name>A0A8S9QZX3_BRACR</name>
<evidence type="ECO:0000313" key="3">
    <source>
        <dbReference type="Proteomes" id="UP000712600"/>
    </source>
</evidence>
<proteinExistence type="predicted"/>
<evidence type="ECO:0000256" key="1">
    <source>
        <dbReference type="SAM" id="MobiDB-lite"/>
    </source>
</evidence>
<dbReference type="EMBL" id="QGKX02000996">
    <property type="protein sequence ID" value="KAF3556868.1"/>
    <property type="molecule type" value="Genomic_DNA"/>
</dbReference>
<reference evidence="2" key="1">
    <citation type="submission" date="2019-12" db="EMBL/GenBank/DDBJ databases">
        <title>Genome sequencing and annotation of Brassica cretica.</title>
        <authorList>
            <person name="Studholme D.J."/>
            <person name="Sarris P."/>
        </authorList>
    </citation>
    <scope>NUCLEOTIDE SEQUENCE</scope>
    <source>
        <strain evidence="2">PFS-109/04</strain>
        <tissue evidence="2">Leaf</tissue>
    </source>
</reference>
<feature type="region of interest" description="Disordered" evidence="1">
    <location>
        <begin position="1"/>
        <end position="26"/>
    </location>
</feature>
<comment type="caution">
    <text evidence="2">The sequence shown here is derived from an EMBL/GenBank/DDBJ whole genome shotgun (WGS) entry which is preliminary data.</text>
</comment>
<organism evidence="2 3">
    <name type="scientific">Brassica cretica</name>
    <name type="common">Mustard</name>
    <dbReference type="NCBI Taxonomy" id="69181"/>
    <lineage>
        <taxon>Eukaryota</taxon>
        <taxon>Viridiplantae</taxon>
        <taxon>Streptophyta</taxon>
        <taxon>Embryophyta</taxon>
        <taxon>Tracheophyta</taxon>
        <taxon>Spermatophyta</taxon>
        <taxon>Magnoliopsida</taxon>
        <taxon>eudicotyledons</taxon>
        <taxon>Gunneridae</taxon>
        <taxon>Pentapetalae</taxon>
        <taxon>rosids</taxon>
        <taxon>malvids</taxon>
        <taxon>Brassicales</taxon>
        <taxon>Brassicaceae</taxon>
        <taxon>Brassiceae</taxon>
        <taxon>Brassica</taxon>
    </lineage>
</organism>
<gene>
    <name evidence="2" type="ORF">F2Q69_00014751</name>
</gene>
<dbReference type="Proteomes" id="UP000712600">
    <property type="component" value="Unassembled WGS sequence"/>
</dbReference>